<dbReference type="GO" id="GO:0016903">
    <property type="term" value="F:oxidoreductase activity, acting on the aldehyde or oxo group of donors"/>
    <property type="evidence" value="ECO:0007669"/>
    <property type="project" value="InterPro"/>
</dbReference>
<organism evidence="5 6">
    <name type="scientific">Flavipsychrobacter stenotrophus</name>
    <dbReference type="NCBI Taxonomy" id="2077091"/>
    <lineage>
        <taxon>Bacteria</taxon>
        <taxon>Pseudomonadati</taxon>
        <taxon>Bacteroidota</taxon>
        <taxon>Chitinophagia</taxon>
        <taxon>Chitinophagales</taxon>
        <taxon>Chitinophagaceae</taxon>
        <taxon>Flavipsychrobacter</taxon>
    </lineage>
</organism>
<protein>
    <submittedName>
        <fullName evidence="5">2-oxoglutarate ferredoxin oxidoreductase subunit alpha</fullName>
    </submittedName>
</protein>
<keyword evidence="6" id="KW-1185">Reference proteome</keyword>
<feature type="domain" description="Pyruvate flavodoxin/ferredoxin oxidoreductase pyrimidine binding" evidence="3">
    <location>
        <begin position="269"/>
        <end position="444"/>
    </location>
</feature>
<feature type="domain" description="Pyruvate/ketoisovalerate oxidoreductase catalytic" evidence="2">
    <location>
        <begin position="29"/>
        <end position="218"/>
    </location>
</feature>
<dbReference type="Pfam" id="PF01855">
    <property type="entry name" value="POR_N"/>
    <property type="match status" value="1"/>
</dbReference>
<dbReference type="RefSeq" id="WP_105039962.1">
    <property type="nucleotide sequence ID" value="NZ_PPSL01000004.1"/>
</dbReference>
<proteinExistence type="predicted"/>
<evidence type="ECO:0000313" key="5">
    <source>
        <dbReference type="EMBL" id="PQJ09953.1"/>
    </source>
</evidence>
<dbReference type="InterPro" id="IPR050722">
    <property type="entry name" value="Pyruvate:ferred/Flavod_OxRd"/>
</dbReference>
<dbReference type="SUPFAM" id="SSF53323">
    <property type="entry name" value="Pyruvate-ferredoxin oxidoreductase, PFOR, domain III"/>
    <property type="match status" value="1"/>
</dbReference>
<dbReference type="InterPro" id="IPR022367">
    <property type="entry name" value="2-oxoacid/accept_OxRdtase_asu"/>
</dbReference>
<sequence>MEILESNFRPNVPIIEADSIVIRFSGDSGDGMQLTGNQFTDTAAYLGNDLSTFPEFPAEIRAPIGTTAGVSGFQVHFGSKEIFTPGDEYDVLVAMNAAALKVDLPRLKKGGVIITNTAGFDKKNLNLAGFAEGVNPLENGSLDGYTVHKIDVTRFTKECLSGTSLGMKDIERCKNMFVLGLLFWMFDEPMEYTITFINEKFAKKPELAEANIKTLKAGWNFGDHTEMFTTRFKVAAAKLPKGVYRNISGNQATAIGLVAASELSGLAMFLGSYPITPASDILHELSKYKTNNVKTFQAEDEIAAVCAAIGASYAGGLGVTTTSGPGMSLKTEAIGMATMLEIPLLIVNVQRGGPSTGLPTKTEQSDLMMAMYGRHGEAPLPVIAASSPADCFNTILEASRIAIEYMTPVICLTDGYIANGTEPWRFPAAADLAPIKVNFTTEANGPDGKFLPYKRDERGVRPWVKPGTKGLMHRIGGLEKQNETGNVAYDAPNHELMTRLRAEKIEKIADTIPLIKPDSGNETGKMVVLGWGSTSGAIKTVVRELIDEGHDVAHVHLHHINPFPKNLGELLKGYDKILIPEMNSGQLINLIRAKYLLPAIGYSKMQGLPFTTVELKNKILEIIK</sequence>
<dbReference type="CDD" id="cd07034">
    <property type="entry name" value="TPP_PYR_PFOR_IOR-alpha_like"/>
    <property type="match status" value="1"/>
</dbReference>
<feature type="domain" description="Pyruvate:ferredoxin oxidoreductase core" evidence="4">
    <location>
        <begin position="526"/>
        <end position="594"/>
    </location>
</feature>
<dbReference type="InterPro" id="IPR019752">
    <property type="entry name" value="Pyrv/ketoisovalerate_OxRed_cat"/>
</dbReference>
<dbReference type="InterPro" id="IPR009014">
    <property type="entry name" value="Transketo_C/PFOR_II"/>
</dbReference>
<dbReference type="NCBIfam" id="TIGR03710">
    <property type="entry name" value="OAFO_sf"/>
    <property type="match status" value="1"/>
</dbReference>
<dbReference type="InterPro" id="IPR033412">
    <property type="entry name" value="PFOR_II"/>
</dbReference>
<dbReference type="EMBL" id="PPSL01000004">
    <property type="protein sequence ID" value="PQJ09953.1"/>
    <property type="molecule type" value="Genomic_DNA"/>
</dbReference>
<reference evidence="5 6" key="1">
    <citation type="submission" date="2018-01" db="EMBL/GenBank/DDBJ databases">
        <title>A novel member of the phylum Bacteroidetes isolated from glacier ice.</title>
        <authorList>
            <person name="Liu Q."/>
            <person name="Xin Y.-H."/>
        </authorList>
    </citation>
    <scope>NUCLEOTIDE SEQUENCE [LARGE SCALE GENOMIC DNA]</scope>
    <source>
        <strain evidence="5 6">RB1R16</strain>
    </source>
</reference>
<accession>A0A2S7SSR5</accession>
<keyword evidence="1" id="KW-0560">Oxidoreductase</keyword>
<dbReference type="Gene3D" id="3.40.920.10">
    <property type="entry name" value="Pyruvate-ferredoxin oxidoreductase, PFOR, domain III"/>
    <property type="match status" value="1"/>
</dbReference>
<dbReference type="Proteomes" id="UP000239872">
    <property type="component" value="Unassembled WGS sequence"/>
</dbReference>
<dbReference type="SUPFAM" id="SSF52922">
    <property type="entry name" value="TK C-terminal domain-like"/>
    <property type="match status" value="1"/>
</dbReference>
<dbReference type="AlphaFoldDB" id="A0A2S7SSR5"/>
<comment type="caution">
    <text evidence="5">The sequence shown here is derived from an EMBL/GenBank/DDBJ whole genome shotgun (WGS) entry which is preliminary data.</text>
</comment>
<evidence type="ECO:0000259" key="4">
    <source>
        <dbReference type="Pfam" id="PF17147"/>
    </source>
</evidence>
<dbReference type="PANTHER" id="PTHR32154:SF20">
    <property type="entry name" value="2-OXOGLUTARATE OXIDOREDUCTASE SUBUNIT KORA"/>
    <property type="match status" value="1"/>
</dbReference>
<dbReference type="Pfam" id="PF17147">
    <property type="entry name" value="PFOR_II"/>
    <property type="match status" value="1"/>
</dbReference>
<dbReference type="Gene3D" id="3.40.50.970">
    <property type="match status" value="1"/>
</dbReference>
<dbReference type="SUPFAM" id="SSF52518">
    <property type="entry name" value="Thiamin diphosphate-binding fold (THDP-binding)"/>
    <property type="match status" value="1"/>
</dbReference>
<dbReference type="GO" id="GO:0006979">
    <property type="term" value="P:response to oxidative stress"/>
    <property type="evidence" value="ECO:0007669"/>
    <property type="project" value="TreeGrafter"/>
</dbReference>
<dbReference type="Pfam" id="PF01558">
    <property type="entry name" value="POR"/>
    <property type="match status" value="1"/>
</dbReference>
<evidence type="ECO:0000313" key="6">
    <source>
        <dbReference type="Proteomes" id="UP000239872"/>
    </source>
</evidence>
<dbReference type="PANTHER" id="PTHR32154">
    <property type="entry name" value="PYRUVATE-FLAVODOXIN OXIDOREDUCTASE-RELATED"/>
    <property type="match status" value="1"/>
</dbReference>
<evidence type="ECO:0000259" key="2">
    <source>
        <dbReference type="Pfam" id="PF01558"/>
    </source>
</evidence>
<name>A0A2S7SSR5_9BACT</name>
<dbReference type="OrthoDB" id="9794954at2"/>
<evidence type="ECO:0000256" key="1">
    <source>
        <dbReference type="ARBA" id="ARBA00023002"/>
    </source>
</evidence>
<dbReference type="Gene3D" id="3.40.50.920">
    <property type="match status" value="1"/>
</dbReference>
<gene>
    <name evidence="5" type="ORF">CJD36_014730</name>
</gene>
<dbReference type="InterPro" id="IPR029061">
    <property type="entry name" value="THDP-binding"/>
</dbReference>
<dbReference type="FunFam" id="3.40.50.970:FF:000022">
    <property type="entry name" value="2-oxoglutarate ferredoxin oxidoreductase alpha subunit"/>
    <property type="match status" value="1"/>
</dbReference>
<dbReference type="InterPro" id="IPR002880">
    <property type="entry name" value="Pyrv_Fd/Flavodoxin_OxRdtase_N"/>
</dbReference>
<dbReference type="InterPro" id="IPR002869">
    <property type="entry name" value="Pyrv_flavodox_OxRed_cen"/>
</dbReference>
<evidence type="ECO:0000259" key="3">
    <source>
        <dbReference type="Pfam" id="PF01855"/>
    </source>
</evidence>